<sequence>MTEVEDKSAELSFLSQSISAITSSSENDEEEEKPNHIFLPINAVTNIFRFLNADELEIARQVCYTWKNVIDNNRAYLPYQDVDVLHISSNCEFVFALFCDNKIYRYTCQKFWTDYDTEMREKIQIYKGDEVLPYKYLCDQALLDPRPWTEHQHTSKRHIRKCTIRYPNIEKETPLSKCALYNPEKRIFYAKQLFTPPLIFYEKLRDMTMYTNIHTLVFNHFSVNETIGDMLKRWVGTLKVKRAFFHNLNLRAVSAKEFHYFITEAIHAEEYYFAYVHKALPDHFNYDLFMHPTMLGAKTISIGAIFDRSDFKNIVRCNFSEEDLSSFIYRQSPPGVLNTFRFNRDNFSHSETLLRNARLSVFKNLQSKHDPPVPF</sequence>
<dbReference type="SMART" id="SM00256">
    <property type="entry name" value="FBOX"/>
    <property type="match status" value="1"/>
</dbReference>
<dbReference type="AlphaFoldDB" id="A0A914YGB5"/>
<dbReference type="InterPro" id="IPR001810">
    <property type="entry name" value="F-box_dom"/>
</dbReference>
<evidence type="ECO:0000313" key="3">
    <source>
        <dbReference type="WBParaSite" id="PSU_v2.g1934.t1"/>
    </source>
</evidence>
<feature type="domain" description="F-box" evidence="1">
    <location>
        <begin position="33"/>
        <end position="79"/>
    </location>
</feature>
<dbReference type="PROSITE" id="PS50181">
    <property type="entry name" value="FBOX"/>
    <property type="match status" value="1"/>
</dbReference>
<name>A0A914YGB5_9BILA</name>
<protein>
    <submittedName>
        <fullName evidence="3">F-box domain-containing protein</fullName>
    </submittedName>
</protein>
<dbReference type="SUPFAM" id="SSF81383">
    <property type="entry name" value="F-box domain"/>
    <property type="match status" value="1"/>
</dbReference>
<dbReference type="WBParaSite" id="PSU_v2.g1934.t1">
    <property type="protein sequence ID" value="PSU_v2.g1934.t1"/>
    <property type="gene ID" value="PSU_v2.g1934"/>
</dbReference>
<keyword evidence="2" id="KW-1185">Reference proteome</keyword>
<organism evidence="2 3">
    <name type="scientific">Panagrolaimus superbus</name>
    <dbReference type="NCBI Taxonomy" id="310955"/>
    <lineage>
        <taxon>Eukaryota</taxon>
        <taxon>Metazoa</taxon>
        <taxon>Ecdysozoa</taxon>
        <taxon>Nematoda</taxon>
        <taxon>Chromadorea</taxon>
        <taxon>Rhabditida</taxon>
        <taxon>Tylenchina</taxon>
        <taxon>Panagrolaimomorpha</taxon>
        <taxon>Panagrolaimoidea</taxon>
        <taxon>Panagrolaimidae</taxon>
        <taxon>Panagrolaimus</taxon>
    </lineage>
</organism>
<accession>A0A914YGB5</accession>
<evidence type="ECO:0000259" key="1">
    <source>
        <dbReference type="PROSITE" id="PS50181"/>
    </source>
</evidence>
<dbReference type="Proteomes" id="UP000887577">
    <property type="component" value="Unplaced"/>
</dbReference>
<evidence type="ECO:0000313" key="2">
    <source>
        <dbReference type="Proteomes" id="UP000887577"/>
    </source>
</evidence>
<reference evidence="3" key="1">
    <citation type="submission" date="2022-11" db="UniProtKB">
        <authorList>
            <consortium name="WormBaseParasite"/>
        </authorList>
    </citation>
    <scope>IDENTIFICATION</scope>
</reference>
<proteinExistence type="predicted"/>
<dbReference type="Pfam" id="PF00646">
    <property type="entry name" value="F-box"/>
    <property type="match status" value="1"/>
</dbReference>
<dbReference type="InterPro" id="IPR036047">
    <property type="entry name" value="F-box-like_dom_sf"/>
</dbReference>